<name>A0A6A6W355_9PEZI</name>
<dbReference type="EMBL" id="ML996575">
    <property type="protein sequence ID" value="KAF2756569.1"/>
    <property type="molecule type" value="Genomic_DNA"/>
</dbReference>
<dbReference type="Proteomes" id="UP000799437">
    <property type="component" value="Unassembled WGS sequence"/>
</dbReference>
<sequence length="170" mass="19851">MTSETRAPLFNTNPIWHNHENFAFVRQQTWPSPFTIESPFIYQKRDQSSITVQMAEWLKHWFTGSFFRMNLGSRGIGRQNVMGSIPWHVVLLFFDQIFRKDTSCLVWSIYGVDLQAWESRLCVYFASVKYLLDTHGHGALRSIAFKRKEPERAVVVVLLLREVPRVLAAC</sequence>
<dbReference type="AlphaFoldDB" id="A0A6A6W355"/>
<accession>A0A6A6W355</accession>
<protein>
    <submittedName>
        <fullName evidence="1">Uncharacterized protein</fullName>
    </submittedName>
</protein>
<proteinExistence type="predicted"/>
<evidence type="ECO:0000313" key="1">
    <source>
        <dbReference type="EMBL" id="KAF2756569.1"/>
    </source>
</evidence>
<evidence type="ECO:0000313" key="2">
    <source>
        <dbReference type="Proteomes" id="UP000799437"/>
    </source>
</evidence>
<keyword evidence="2" id="KW-1185">Reference proteome</keyword>
<gene>
    <name evidence="1" type="ORF">EJ05DRAFT_68168</name>
</gene>
<dbReference type="RefSeq" id="XP_033599020.1">
    <property type="nucleotide sequence ID" value="XM_033749880.1"/>
</dbReference>
<reference evidence="1" key="1">
    <citation type="journal article" date="2020" name="Stud. Mycol.">
        <title>101 Dothideomycetes genomes: a test case for predicting lifestyles and emergence of pathogens.</title>
        <authorList>
            <person name="Haridas S."/>
            <person name="Albert R."/>
            <person name="Binder M."/>
            <person name="Bloem J."/>
            <person name="Labutti K."/>
            <person name="Salamov A."/>
            <person name="Andreopoulos B."/>
            <person name="Baker S."/>
            <person name="Barry K."/>
            <person name="Bills G."/>
            <person name="Bluhm B."/>
            <person name="Cannon C."/>
            <person name="Castanera R."/>
            <person name="Culley D."/>
            <person name="Daum C."/>
            <person name="Ezra D."/>
            <person name="Gonzalez J."/>
            <person name="Henrissat B."/>
            <person name="Kuo A."/>
            <person name="Liang C."/>
            <person name="Lipzen A."/>
            <person name="Lutzoni F."/>
            <person name="Magnuson J."/>
            <person name="Mondo S."/>
            <person name="Nolan M."/>
            <person name="Ohm R."/>
            <person name="Pangilinan J."/>
            <person name="Park H.-J."/>
            <person name="Ramirez L."/>
            <person name="Alfaro M."/>
            <person name="Sun H."/>
            <person name="Tritt A."/>
            <person name="Yoshinaga Y."/>
            <person name="Zwiers L.-H."/>
            <person name="Turgeon B."/>
            <person name="Goodwin S."/>
            <person name="Spatafora J."/>
            <person name="Crous P."/>
            <person name="Grigoriev I."/>
        </authorList>
    </citation>
    <scope>NUCLEOTIDE SEQUENCE</scope>
    <source>
        <strain evidence="1">CBS 121739</strain>
    </source>
</reference>
<organism evidence="1 2">
    <name type="scientific">Pseudovirgaria hyperparasitica</name>
    <dbReference type="NCBI Taxonomy" id="470096"/>
    <lineage>
        <taxon>Eukaryota</taxon>
        <taxon>Fungi</taxon>
        <taxon>Dikarya</taxon>
        <taxon>Ascomycota</taxon>
        <taxon>Pezizomycotina</taxon>
        <taxon>Dothideomycetes</taxon>
        <taxon>Dothideomycetes incertae sedis</taxon>
        <taxon>Acrospermales</taxon>
        <taxon>Acrospermaceae</taxon>
        <taxon>Pseudovirgaria</taxon>
    </lineage>
</organism>
<dbReference type="GeneID" id="54490934"/>